<dbReference type="PANTHER" id="PTHR11214:SF3">
    <property type="entry name" value="BETA-1,3-GALACTOSYLTRANSFERASE 6"/>
    <property type="match status" value="1"/>
</dbReference>
<dbReference type="Proteomes" id="UP001438707">
    <property type="component" value="Unassembled WGS sequence"/>
</dbReference>
<accession>A0AAW1RSY7</accession>
<evidence type="ECO:0000256" key="12">
    <source>
        <dbReference type="SAM" id="SignalP"/>
    </source>
</evidence>
<evidence type="ECO:0000256" key="4">
    <source>
        <dbReference type="ARBA" id="ARBA00022676"/>
    </source>
</evidence>
<comment type="pathway">
    <text evidence="2">Protein modification; protein glycosylation.</text>
</comment>
<keyword evidence="14" id="KW-1185">Reference proteome</keyword>
<dbReference type="EC" id="2.4.1.-" evidence="11"/>
<evidence type="ECO:0000256" key="3">
    <source>
        <dbReference type="ARBA" id="ARBA00008661"/>
    </source>
</evidence>
<dbReference type="GO" id="GO:0016758">
    <property type="term" value="F:hexosyltransferase activity"/>
    <property type="evidence" value="ECO:0007669"/>
    <property type="project" value="InterPro"/>
</dbReference>
<evidence type="ECO:0000256" key="11">
    <source>
        <dbReference type="RuleBase" id="RU363063"/>
    </source>
</evidence>
<evidence type="ECO:0000256" key="10">
    <source>
        <dbReference type="ARBA" id="ARBA00023136"/>
    </source>
</evidence>
<dbReference type="GO" id="GO:0000139">
    <property type="term" value="C:Golgi membrane"/>
    <property type="evidence" value="ECO:0007669"/>
    <property type="project" value="UniProtKB-SubCell"/>
</dbReference>
<feature type="signal peptide" evidence="12">
    <location>
        <begin position="1"/>
        <end position="26"/>
    </location>
</feature>
<evidence type="ECO:0000256" key="5">
    <source>
        <dbReference type="ARBA" id="ARBA00022679"/>
    </source>
</evidence>
<keyword evidence="4 11" id="KW-0328">Glycosyltransferase</keyword>
<keyword evidence="12" id="KW-0732">Signal</keyword>
<proteinExistence type="inferred from homology"/>
<comment type="caution">
    <text evidence="13">The sequence shown here is derived from an EMBL/GenBank/DDBJ whole genome shotgun (WGS) entry which is preliminary data.</text>
</comment>
<evidence type="ECO:0000313" key="14">
    <source>
        <dbReference type="Proteomes" id="UP001438707"/>
    </source>
</evidence>
<reference evidence="13 14" key="1">
    <citation type="journal article" date="2024" name="Nat. Commun.">
        <title>Phylogenomics reveals the evolutionary origins of lichenization in chlorophyte algae.</title>
        <authorList>
            <person name="Puginier C."/>
            <person name="Libourel C."/>
            <person name="Otte J."/>
            <person name="Skaloud P."/>
            <person name="Haon M."/>
            <person name="Grisel S."/>
            <person name="Petersen M."/>
            <person name="Berrin J.G."/>
            <person name="Delaux P.M."/>
            <person name="Dal Grande F."/>
            <person name="Keller J."/>
        </authorList>
    </citation>
    <scope>NUCLEOTIDE SEQUENCE [LARGE SCALE GENOMIC DNA]</scope>
    <source>
        <strain evidence="13 14">SAG 2145</strain>
    </source>
</reference>
<protein>
    <recommendedName>
        <fullName evidence="11">Hexosyltransferase</fullName>
        <ecNumber evidence="11">2.4.1.-</ecNumber>
    </recommendedName>
</protein>
<evidence type="ECO:0000256" key="6">
    <source>
        <dbReference type="ARBA" id="ARBA00022692"/>
    </source>
</evidence>
<dbReference type="AlphaFoldDB" id="A0AAW1RSY7"/>
<evidence type="ECO:0000256" key="9">
    <source>
        <dbReference type="ARBA" id="ARBA00023034"/>
    </source>
</evidence>
<keyword evidence="6" id="KW-0812">Transmembrane</keyword>
<evidence type="ECO:0000256" key="2">
    <source>
        <dbReference type="ARBA" id="ARBA00004922"/>
    </source>
</evidence>
<evidence type="ECO:0000256" key="8">
    <source>
        <dbReference type="ARBA" id="ARBA00022989"/>
    </source>
</evidence>
<dbReference type="Pfam" id="PF01762">
    <property type="entry name" value="Galactosyl_T"/>
    <property type="match status" value="1"/>
</dbReference>
<keyword evidence="11" id="KW-0464">Manganese</keyword>
<dbReference type="Gene3D" id="3.90.550.50">
    <property type="match status" value="1"/>
</dbReference>
<keyword evidence="10" id="KW-0472">Membrane</keyword>
<organism evidence="13 14">
    <name type="scientific">Apatococcus lobatus</name>
    <dbReference type="NCBI Taxonomy" id="904363"/>
    <lineage>
        <taxon>Eukaryota</taxon>
        <taxon>Viridiplantae</taxon>
        <taxon>Chlorophyta</taxon>
        <taxon>core chlorophytes</taxon>
        <taxon>Trebouxiophyceae</taxon>
        <taxon>Chlorellales</taxon>
        <taxon>Chlorellaceae</taxon>
        <taxon>Apatococcus</taxon>
    </lineage>
</organism>
<evidence type="ECO:0000313" key="13">
    <source>
        <dbReference type="EMBL" id="KAK9836750.1"/>
    </source>
</evidence>
<name>A0AAW1RSY7_9CHLO</name>
<gene>
    <name evidence="13" type="ORF">WJX74_007423</name>
</gene>
<evidence type="ECO:0000256" key="1">
    <source>
        <dbReference type="ARBA" id="ARBA00004323"/>
    </source>
</evidence>
<comment type="similarity">
    <text evidence="3 11">Belongs to the glycosyltransferase 31 family.</text>
</comment>
<dbReference type="GO" id="GO:0006493">
    <property type="term" value="P:protein O-linked glycosylation"/>
    <property type="evidence" value="ECO:0007669"/>
    <property type="project" value="TreeGrafter"/>
</dbReference>
<feature type="chain" id="PRO_5043475157" description="Hexosyltransferase" evidence="12">
    <location>
        <begin position="27"/>
        <end position="327"/>
    </location>
</feature>
<keyword evidence="9 11" id="KW-0333">Golgi apparatus</keyword>
<dbReference type="InterPro" id="IPR002659">
    <property type="entry name" value="Glyco_trans_31"/>
</dbReference>
<keyword evidence="8" id="KW-1133">Transmembrane helix</keyword>
<sequence>MVQRHTLGACCLTLTLLAARLPANSAYDLCSNNIRPDLFLFIAIPSSNPERRQAIRHTWKANSGSIKHGVQHWKTTTGGSAQQTLFFLSDEKQKDRDTQGEAEAHKDIRFVSMDRRLGQYGVVHMVFHAMEYATSHYTLRFFIKADDDTYINLPAWLQKLPQLCEDKDHCLKEHLTGGTEVTGWKSMHDDENSRFNDPDFAAATGLATYPKYHGGAGYVVSGDIVEAMVAADTLSGLRFGLHHEDASVGLWMAGLNVRHFNNSDLRILAQNHWFWDGNLDALTSEDACGSDSFLILHPLKDPNQMVQAHRLAMNCSLQNQPAIILPL</sequence>
<comment type="subcellular location">
    <subcellularLocation>
        <location evidence="1 11">Golgi apparatus membrane</location>
        <topology evidence="1 11">Single-pass type II membrane protein</topology>
    </subcellularLocation>
</comment>
<comment type="cofactor">
    <cofactor evidence="11">
        <name>Mn(2+)</name>
        <dbReference type="ChEBI" id="CHEBI:29035"/>
    </cofactor>
</comment>
<keyword evidence="5" id="KW-0808">Transferase</keyword>
<dbReference type="PANTHER" id="PTHR11214">
    <property type="entry name" value="BETA-1,3-N-ACETYLGLUCOSAMINYLTRANSFERASE"/>
    <property type="match status" value="1"/>
</dbReference>
<keyword evidence="7" id="KW-0735">Signal-anchor</keyword>
<dbReference type="EMBL" id="JALJOS010000007">
    <property type="protein sequence ID" value="KAK9836750.1"/>
    <property type="molecule type" value="Genomic_DNA"/>
</dbReference>
<evidence type="ECO:0000256" key="7">
    <source>
        <dbReference type="ARBA" id="ARBA00022968"/>
    </source>
</evidence>